<gene>
    <name evidence="2" type="ORF">SAMEA4412665_00989</name>
</gene>
<evidence type="ECO:0000256" key="1">
    <source>
        <dbReference type="SAM" id="MobiDB-lite"/>
    </source>
</evidence>
<proteinExistence type="predicted"/>
<evidence type="ECO:0000313" key="3">
    <source>
        <dbReference type="Proteomes" id="UP000215332"/>
    </source>
</evidence>
<name>A0A239WGA5_9ACTN</name>
<sequence>MRAVSNRDVREHCPSEASSDQGTLASRLAVLPGTS</sequence>
<protein>
    <submittedName>
        <fullName evidence="2">Uncharacterized protein</fullName>
    </submittedName>
</protein>
<feature type="compositionally biased region" description="Basic and acidic residues" evidence="1">
    <location>
        <begin position="1"/>
        <end position="14"/>
    </location>
</feature>
<feature type="region of interest" description="Disordered" evidence="1">
    <location>
        <begin position="1"/>
        <end position="35"/>
    </location>
</feature>
<organism evidence="2 3">
    <name type="scientific">Cutibacterium granulosum</name>
    <dbReference type="NCBI Taxonomy" id="33011"/>
    <lineage>
        <taxon>Bacteria</taxon>
        <taxon>Bacillati</taxon>
        <taxon>Actinomycetota</taxon>
        <taxon>Actinomycetes</taxon>
        <taxon>Propionibacteriales</taxon>
        <taxon>Propionibacteriaceae</taxon>
        <taxon>Cutibacterium</taxon>
    </lineage>
</organism>
<dbReference type="AlphaFoldDB" id="A0A239WGA5"/>
<evidence type="ECO:0000313" key="2">
    <source>
        <dbReference type="EMBL" id="SNV33655.1"/>
    </source>
</evidence>
<dbReference type="EMBL" id="LT906441">
    <property type="protein sequence ID" value="SNV33655.1"/>
    <property type="molecule type" value="Genomic_DNA"/>
</dbReference>
<dbReference type="Proteomes" id="UP000215332">
    <property type="component" value="Chromosome 1"/>
</dbReference>
<accession>A0A239WGA5</accession>
<dbReference type="KEGG" id="cgrn:4412665_00989"/>
<reference evidence="2 3" key="1">
    <citation type="submission" date="2017-06" db="EMBL/GenBank/DDBJ databases">
        <authorList>
            <consortium name="Pathogen Informatics"/>
        </authorList>
    </citation>
    <scope>NUCLEOTIDE SEQUENCE [LARGE SCALE GENOMIC DNA]</scope>
    <source>
        <strain evidence="2 3">NCTC11865</strain>
    </source>
</reference>